<organism evidence="2 3">
    <name type="scientific">Saccharolobus shibatae (strain ATCC 51178 / DSM 5389 / JCM 8931 / NBRC 15437 / B12)</name>
    <name type="common">Sulfolobus shibatae</name>
    <dbReference type="NCBI Taxonomy" id="523848"/>
    <lineage>
        <taxon>Archaea</taxon>
        <taxon>Thermoproteota</taxon>
        <taxon>Thermoprotei</taxon>
        <taxon>Sulfolobales</taxon>
        <taxon>Sulfolobaceae</taxon>
        <taxon>Saccharolobus</taxon>
    </lineage>
</organism>
<evidence type="ECO:0000313" key="3">
    <source>
        <dbReference type="Proteomes" id="UP000694018"/>
    </source>
</evidence>
<protein>
    <submittedName>
        <fullName evidence="2">Uncharacterized protein</fullName>
    </submittedName>
</protein>
<dbReference type="EMBL" id="CP077717">
    <property type="protein sequence ID" value="QXJ29366.1"/>
    <property type="molecule type" value="Genomic_DNA"/>
</dbReference>
<gene>
    <name evidence="2" type="ORF">J5U23_02235</name>
</gene>
<keyword evidence="1" id="KW-0472">Membrane</keyword>
<dbReference type="RefSeq" id="WP_218258237.1">
    <property type="nucleotide sequence ID" value="NZ_CP077717.1"/>
</dbReference>
<evidence type="ECO:0000313" key="2">
    <source>
        <dbReference type="EMBL" id="QXJ29366.1"/>
    </source>
</evidence>
<proteinExistence type="predicted"/>
<feature type="transmembrane region" description="Helical" evidence="1">
    <location>
        <begin position="134"/>
        <end position="160"/>
    </location>
</feature>
<accession>A0A8F5BQB7</accession>
<dbReference type="Proteomes" id="UP000694018">
    <property type="component" value="Chromosome"/>
</dbReference>
<evidence type="ECO:0000256" key="1">
    <source>
        <dbReference type="SAM" id="Phobius"/>
    </source>
</evidence>
<dbReference type="GeneID" id="65563716"/>
<dbReference type="KEGG" id="sshi:J5U23_02235"/>
<name>A0A8F5BQB7_SACSH</name>
<dbReference type="AlphaFoldDB" id="A0A8F5BQB7"/>
<sequence>MAIGKTVLIVGVIILIVGIALFFIGGYLASSGLVKVINTLSTVTPTTLQPGTSQDLGVPTKLAILLYNTSSGQVLKILQEINGTNQSVPQIAEKGYVIALLSPKYDAIMVNNLTTPISVKYVLSQELASSLVNVALYTGLGFFLAIIGVIVLLVGLVLFLRGRGKKQ</sequence>
<reference evidence="2" key="1">
    <citation type="journal article" date="2021" name="Environ. Microbiol.">
        <title>New insights into the diversity and evolution of the archaeal mobilome from three complete genomes of Saccharolobus shibatae.</title>
        <authorList>
            <person name="Medvedeva S."/>
            <person name="Brandt D."/>
            <person name="Cvirkaite-Krupovic V."/>
            <person name="Liu Y."/>
            <person name="Severinov K."/>
            <person name="Ishino S."/>
            <person name="Ishino Y."/>
            <person name="Prangishvili D."/>
            <person name="Kalinowski J."/>
            <person name="Krupovic M."/>
        </authorList>
    </citation>
    <scope>NUCLEOTIDE SEQUENCE</scope>
    <source>
        <strain evidence="2">B12</strain>
    </source>
</reference>
<feature type="transmembrane region" description="Helical" evidence="1">
    <location>
        <begin position="7"/>
        <end position="29"/>
    </location>
</feature>
<keyword evidence="1" id="KW-1133">Transmembrane helix</keyword>
<keyword evidence="1" id="KW-0812">Transmembrane</keyword>
<dbReference type="OrthoDB" id="37106at2157"/>